<dbReference type="GO" id="GO:0006260">
    <property type="term" value="P:DNA replication"/>
    <property type="evidence" value="ECO:0007669"/>
    <property type="project" value="InterPro"/>
</dbReference>
<dbReference type="InterPro" id="IPR016136">
    <property type="entry name" value="DNA_helicase_N/primase_C"/>
</dbReference>
<evidence type="ECO:0000256" key="1">
    <source>
        <dbReference type="SAM" id="MobiDB-lite"/>
    </source>
</evidence>
<reference evidence="2" key="1">
    <citation type="submission" date="2021-01" db="EMBL/GenBank/DDBJ databases">
        <title>Whole genome shotgun sequence of Actinoplanes ferrugineus NBRC 15555.</title>
        <authorList>
            <person name="Komaki H."/>
            <person name="Tamura T."/>
        </authorList>
    </citation>
    <scope>NUCLEOTIDE SEQUENCE</scope>
    <source>
        <strain evidence="2">NBRC 15555</strain>
    </source>
</reference>
<dbReference type="InterPro" id="IPR036185">
    <property type="entry name" value="DNA_heli_DnaB-like_N_sf"/>
</dbReference>
<feature type="region of interest" description="Disordered" evidence="1">
    <location>
        <begin position="1"/>
        <end position="26"/>
    </location>
</feature>
<accession>A0A919JAH7</accession>
<comment type="caution">
    <text evidence="2">The sequence shown here is derived from an EMBL/GenBank/DDBJ whole genome shotgun (WGS) entry which is preliminary data.</text>
</comment>
<dbReference type="Pfam" id="PF13481">
    <property type="entry name" value="AAA_25"/>
    <property type="match status" value="1"/>
</dbReference>
<dbReference type="EMBL" id="BOMM01000081">
    <property type="protein sequence ID" value="GIE16267.1"/>
    <property type="molecule type" value="Genomic_DNA"/>
</dbReference>
<dbReference type="AlphaFoldDB" id="A0A919JAH7"/>
<dbReference type="Gene3D" id="1.10.860.10">
    <property type="entry name" value="DNAb Helicase, Chain A"/>
    <property type="match status" value="1"/>
</dbReference>
<dbReference type="Gene3D" id="3.40.50.300">
    <property type="entry name" value="P-loop containing nucleotide triphosphate hydrolases"/>
    <property type="match status" value="1"/>
</dbReference>
<feature type="compositionally biased region" description="Low complexity" evidence="1">
    <location>
        <begin position="16"/>
        <end position="26"/>
    </location>
</feature>
<feature type="compositionally biased region" description="Basic and acidic residues" evidence="1">
    <location>
        <begin position="1"/>
        <end position="13"/>
    </location>
</feature>
<dbReference type="Proteomes" id="UP000598174">
    <property type="component" value="Unassembled WGS sequence"/>
</dbReference>
<evidence type="ECO:0000313" key="2">
    <source>
        <dbReference type="EMBL" id="GIE16267.1"/>
    </source>
</evidence>
<name>A0A919JAH7_9ACTN</name>
<dbReference type="GO" id="GO:0003678">
    <property type="term" value="F:DNA helicase activity"/>
    <property type="evidence" value="ECO:0007669"/>
    <property type="project" value="InterPro"/>
</dbReference>
<protein>
    <recommendedName>
        <fullName evidence="4">DNA helicase DnaB-like N-terminal domain-containing protein</fullName>
    </recommendedName>
</protein>
<dbReference type="SUPFAM" id="SSF48024">
    <property type="entry name" value="N-terminal domain of DnaB helicase"/>
    <property type="match status" value="1"/>
</dbReference>
<dbReference type="GO" id="GO:0005524">
    <property type="term" value="F:ATP binding"/>
    <property type="evidence" value="ECO:0007669"/>
    <property type="project" value="InterPro"/>
</dbReference>
<gene>
    <name evidence="2" type="ORF">Afe05nite_81070</name>
</gene>
<sequence>MTLPRQERRDKPKNGPPAAAGDPVVPSPAMLRIHEQTVLGWMLSAANHAEAAKHIGDIEIKHFYLQAHREIYAAIMVHAGAPNVSTLVAVDLAAENTHRSVRMLDGGVIGYLSECKEHADLLGVREFTYHVRMVREEYVRLRRLEVHARAGQALAAGDMDGYSAATDEMVGLLEDHPSAVDGEERFPEIDWDEAFAQDFTQMDWLPGRFLERGQQITLVGDGKVGKSLFVLDWVYRAVTGRAFIGDDRRPPITVLYFDRENSLRDVITRAQAFGASPDDLRGRVSYRQFPQFSGALDESERAAQECLGIVASVSPDVVVLDTASRFIGGKENESDTWLQLYQKIHGPLKSLGVACIRLDHFGKDTDRGSRGSSAKTQDVDHVWEMRRVDERKQVANGIERVVTTIRMHRTHSRTGLGDDEFVVVRCGEKYVGGMWLAGRTAHELADPLALERVQGEVDRIVDDLLSAGVPVGLGRDKLKAWMALKAMSTFSNDVMAAVVKELRVRQGSKP</sequence>
<dbReference type="RefSeq" id="WP_203822610.1">
    <property type="nucleotide sequence ID" value="NZ_BAAABP010000005.1"/>
</dbReference>
<evidence type="ECO:0000313" key="3">
    <source>
        <dbReference type="Proteomes" id="UP000598174"/>
    </source>
</evidence>
<keyword evidence="3" id="KW-1185">Reference proteome</keyword>
<organism evidence="2 3">
    <name type="scientific">Paractinoplanes ferrugineus</name>
    <dbReference type="NCBI Taxonomy" id="113564"/>
    <lineage>
        <taxon>Bacteria</taxon>
        <taxon>Bacillati</taxon>
        <taxon>Actinomycetota</taxon>
        <taxon>Actinomycetes</taxon>
        <taxon>Micromonosporales</taxon>
        <taxon>Micromonosporaceae</taxon>
        <taxon>Paractinoplanes</taxon>
    </lineage>
</organism>
<dbReference type="SUPFAM" id="SSF52540">
    <property type="entry name" value="P-loop containing nucleoside triphosphate hydrolases"/>
    <property type="match status" value="1"/>
</dbReference>
<evidence type="ECO:0008006" key="4">
    <source>
        <dbReference type="Google" id="ProtNLM"/>
    </source>
</evidence>
<dbReference type="InterPro" id="IPR027417">
    <property type="entry name" value="P-loop_NTPase"/>
</dbReference>
<proteinExistence type="predicted"/>